<dbReference type="PROSITE" id="PS51042">
    <property type="entry name" value="CUT"/>
    <property type="match status" value="1"/>
</dbReference>
<dbReference type="Pfam" id="PF16699">
    <property type="entry name" value="CSTF1_dimer"/>
    <property type="match status" value="1"/>
</dbReference>
<evidence type="ECO:0000256" key="4">
    <source>
        <dbReference type="ARBA" id="ARBA00022664"/>
    </source>
</evidence>
<evidence type="ECO:0000259" key="17">
    <source>
        <dbReference type="PROSITE" id="PS51042"/>
    </source>
</evidence>
<keyword evidence="6 14" id="KW-0805">Transcription regulation</keyword>
<organism evidence="18 19">
    <name type="scientific">Porites lobata</name>
    <dbReference type="NCBI Taxonomy" id="104759"/>
    <lineage>
        <taxon>Eukaryota</taxon>
        <taxon>Metazoa</taxon>
        <taxon>Cnidaria</taxon>
        <taxon>Anthozoa</taxon>
        <taxon>Hexacorallia</taxon>
        <taxon>Scleractinia</taxon>
        <taxon>Fungiina</taxon>
        <taxon>Poritidae</taxon>
        <taxon>Porites</taxon>
    </lineage>
</organism>
<evidence type="ECO:0000256" key="11">
    <source>
        <dbReference type="PROSITE-ProRule" id="PRU00108"/>
    </source>
</evidence>
<dbReference type="InterPro" id="IPR010982">
    <property type="entry name" value="Lambda_DNA-bd_dom_sf"/>
</dbReference>
<evidence type="ECO:0000256" key="6">
    <source>
        <dbReference type="ARBA" id="ARBA00023015"/>
    </source>
</evidence>
<dbReference type="EMBL" id="CALNXK010000006">
    <property type="protein sequence ID" value="CAH3038642.1"/>
    <property type="molecule type" value="Genomic_DNA"/>
</dbReference>
<proteinExistence type="inferred from homology"/>
<feature type="repeat" description="WD" evidence="12">
    <location>
        <begin position="710"/>
        <end position="751"/>
    </location>
</feature>
<dbReference type="PROSITE" id="PS50294">
    <property type="entry name" value="WD_REPEATS_REGION"/>
    <property type="match status" value="4"/>
</dbReference>
<evidence type="ECO:0000256" key="14">
    <source>
        <dbReference type="RuleBase" id="RU361129"/>
    </source>
</evidence>
<dbReference type="InterPro" id="IPR044633">
    <property type="entry name" value="CstF1-like"/>
</dbReference>
<evidence type="ECO:0000313" key="19">
    <source>
        <dbReference type="Proteomes" id="UP001159405"/>
    </source>
</evidence>
<keyword evidence="19" id="KW-1185">Reference proteome</keyword>
<evidence type="ECO:0000256" key="12">
    <source>
        <dbReference type="PROSITE-ProRule" id="PRU00221"/>
    </source>
</evidence>
<dbReference type="Pfam" id="PF00046">
    <property type="entry name" value="Homeodomain"/>
    <property type="match status" value="1"/>
</dbReference>
<evidence type="ECO:0000256" key="9">
    <source>
        <dbReference type="ARBA" id="ARBA00023163"/>
    </source>
</evidence>
<keyword evidence="9 14" id="KW-0804">Transcription</keyword>
<comment type="caution">
    <text evidence="18">The sequence shown here is derived from an EMBL/GenBank/DDBJ whole genome shotgun (WGS) entry which is preliminary data.</text>
</comment>
<feature type="compositionally biased region" description="Basic and acidic residues" evidence="15">
    <location>
        <begin position="470"/>
        <end position="480"/>
    </location>
</feature>
<dbReference type="CDD" id="cd00200">
    <property type="entry name" value="WD40"/>
    <property type="match status" value="1"/>
</dbReference>
<dbReference type="PROSITE" id="PS50071">
    <property type="entry name" value="HOMEOBOX_2"/>
    <property type="match status" value="1"/>
</dbReference>
<evidence type="ECO:0000256" key="8">
    <source>
        <dbReference type="ARBA" id="ARBA00023155"/>
    </source>
</evidence>
<comment type="subcellular location">
    <subcellularLocation>
        <location evidence="1 11 13">Nucleus</location>
    </subcellularLocation>
</comment>
<evidence type="ECO:0000256" key="2">
    <source>
        <dbReference type="ARBA" id="ARBA00008190"/>
    </source>
</evidence>
<keyword evidence="10 11" id="KW-0539">Nucleus</keyword>
<dbReference type="InterPro" id="IPR019775">
    <property type="entry name" value="WD40_repeat_CS"/>
</dbReference>
<keyword evidence="8 11" id="KW-0371">Homeobox</keyword>
<dbReference type="Gene3D" id="2.130.10.10">
    <property type="entry name" value="YVTN repeat-like/Quinoprotein amine dehydrogenase"/>
    <property type="match status" value="2"/>
</dbReference>
<protein>
    <recommendedName>
        <fullName evidence="14">One cut domain family member</fullName>
    </recommendedName>
</protein>
<dbReference type="PROSITE" id="PS50082">
    <property type="entry name" value="WD_REPEATS_2"/>
    <property type="match status" value="5"/>
</dbReference>
<dbReference type="PANTHER" id="PTHR44133:SF2">
    <property type="entry name" value="CLEAVAGE STIMULATION FACTOR SUBUNIT 1"/>
    <property type="match status" value="1"/>
</dbReference>
<dbReference type="Pfam" id="PF02376">
    <property type="entry name" value="CUT"/>
    <property type="match status" value="1"/>
</dbReference>
<name>A0ABN8N420_9CNID</name>
<dbReference type="InterPro" id="IPR032028">
    <property type="entry name" value="CSTF1_dimer"/>
</dbReference>
<accession>A0ABN8N420</accession>
<dbReference type="SUPFAM" id="SSF46689">
    <property type="entry name" value="Homeodomain-like"/>
    <property type="match status" value="1"/>
</dbReference>
<evidence type="ECO:0000256" key="10">
    <source>
        <dbReference type="ARBA" id="ARBA00023242"/>
    </source>
</evidence>
<sequence length="878" mass="98325">MMATMADGLKERENLYKLMISQLRYDGFEAIASNLAKVVNIISACPPMARLHQVVNLGIQAETEGVKPEQPVIPGLTPSVETKRGIDLEYEPEGNDLTGEWYSSSTSDESFMNNLKLQKVDQESGGERNDKADDAPSVNTVLHHILRITSDKKLSSEPLQFEKPATDSKPLTPNGDVLDAESICEQVKVELVKYNVSQEVFAKAVLGKSQGYLSEMLKHGESFFRPHDNTHYKGWLNFDTMRRFLLKPEEERLMIYQSKGEELKMERLKRRQIEIGLTEDPSKKKRRLIPMEAKAVMEDYYHRNKYLSTNNRQCLANQLAIPEQCISDYFKNLRSRKKHEERMKNLLQDLENGHKQLDQVDSDTAEGSLEDEMDDQLPSCSENLSAAAIRDEPPPQARPPSQIKHSGRRYNVAPFQEPPAKNVSETDLVASKIAALTQSQKSPHKDPGTVQALARRDSNAHQRVTALDHFPSREDSRREACNCPPSQPSSSGADAEERFSLDSLFNGSMMELQGGTTERETLEVGQQIYNFFYSIYLVSCFTDHGTSPPAAMYETYYVTAHKQPCRAASFSQNGRLISTGSADASIKVLDVERMVAKNTMPQSQDQGTGTNLENHPVIRTLYDHNDEVTAVEFHPSALVLASGSKDCTVKLFDISKPSVKKAYRSIQEAEFVTSMSFHPTGDFILVGTEHPTIRLYDTITGQCFVSSNPREYHTGTINMVKYSPSANLYASCSKDGSIKIWDGVSNKCVQTFPQAHNGAEVYSVCFSQNSKYIVSSGKDSLVFLWELATGRALSMYTGASMSNFKSQIVFNHTEDFMIVADESNNSIACWDTRTTEKQKTLTSGHNGHIRCITHSPTGAAFVSCSDDFRARFWYCEGV</sequence>
<feature type="repeat" description="WD" evidence="12">
    <location>
        <begin position="842"/>
        <end position="873"/>
    </location>
</feature>
<dbReference type="SUPFAM" id="SSF50978">
    <property type="entry name" value="WD40 repeat-like"/>
    <property type="match status" value="1"/>
</dbReference>
<dbReference type="InterPro" id="IPR009057">
    <property type="entry name" value="Homeodomain-like_sf"/>
</dbReference>
<feature type="domain" description="CUT" evidence="17">
    <location>
        <begin position="169"/>
        <end position="260"/>
    </location>
</feature>
<feature type="region of interest" description="Disordered" evidence="15">
    <location>
        <begin position="387"/>
        <end position="407"/>
    </location>
</feature>
<keyword evidence="5" id="KW-0677">Repeat</keyword>
<dbReference type="Gene3D" id="1.10.10.60">
    <property type="entry name" value="Homeodomain-like"/>
    <property type="match status" value="1"/>
</dbReference>
<gene>
    <name evidence="18" type="ORF">PLOB_00039342</name>
</gene>
<evidence type="ECO:0000313" key="18">
    <source>
        <dbReference type="EMBL" id="CAH3038642.1"/>
    </source>
</evidence>
<dbReference type="CDD" id="cd00086">
    <property type="entry name" value="homeodomain"/>
    <property type="match status" value="1"/>
</dbReference>
<dbReference type="InterPro" id="IPR036322">
    <property type="entry name" value="WD40_repeat_dom_sf"/>
</dbReference>
<evidence type="ECO:0000256" key="7">
    <source>
        <dbReference type="ARBA" id="ARBA00023125"/>
    </source>
</evidence>
<keyword evidence="3 12" id="KW-0853">WD repeat</keyword>
<dbReference type="InterPro" id="IPR015943">
    <property type="entry name" value="WD40/YVTN_repeat-like_dom_sf"/>
</dbReference>
<evidence type="ECO:0000256" key="3">
    <source>
        <dbReference type="ARBA" id="ARBA00022574"/>
    </source>
</evidence>
<evidence type="ECO:0000256" key="1">
    <source>
        <dbReference type="ARBA" id="ARBA00004123"/>
    </source>
</evidence>
<dbReference type="Gene3D" id="1.20.960.50">
    <property type="entry name" value="Cleavage stimulation factor subunit 1, dimerisation domain"/>
    <property type="match status" value="1"/>
</dbReference>
<dbReference type="SMART" id="SM00389">
    <property type="entry name" value="HOX"/>
    <property type="match status" value="1"/>
</dbReference>
<feature type="DNA-binding region" description="Homeobox" evidence="11">
    <location>
        <begin position="282"/>
        <end position="341"/>
    </location>
</feature>
<reference evidence="18 19" key="1">
    <citation type="submission" date="2022-05" db="EMBL/GenBank/DDBJ databases">
        <authorList>
            <consortium name="Genoscope - CEA"/>
            <person name="William W."/>
        </authorList>
    </citation>
    <scope>NUCLEOTIDE SEQUENCE [LARGE SCALE GENOMIC DNA]</scope>
</reference>
<dbReference type="InterPro" id="IPR001356">
    <property type="entry name" value="HD"/>
</dbReference>
<keyword evidence="7 11" id="KW-0238">DNA-binding</keyword>
<evidence type="ECO:0000259" key="16">
    <source>
        <dbReference type="PROSITE" id="PS50071"/>
    </source>
</evidence>
<dbReference type="PANTHER" id="PTHR44133">
    <property type="entry name" value="CLEAVAGE STIMULATION FACTOR SUBUNIT 1"/>
    <property type="match status" value="1"/>
</dbReference>
<keyword evidence="4" id="KW-0507">mRNA processing</keyword>
<evidence type="ECO:0000256" key="5">
    <source>
        <dbReference type="ARBA" id="ARBA00022737"/>
    </source>
</evidence>
<comment type="similarity">
    <text evidence="2 14">Belongs to the CUT homeobox family.</text>
</comment>
<feature type="repeat" description="WD" evidence="12">
    <location>
        <begin position="558"/>
        <end position="599"/>
    </location>
</feature>
<dbReference type="SMART" id="SM01109">
    <property type="entry name" value="CUT"/>
    <property type="match status" value="1"/>
</dbReference>
<dbReference type="Gene3D" id="1.10.260.40">
    <property type="entry name" value="lambda repressor-like DNA-binding domains"/>
    <property type="match status" value="1"/>
</dbReference>
<feature type="repeat" description="WD" evidence="12">
    <location>
        <begin position="621"/>
        <end position="662"/>
    </location>
</feature>
<dbReference type="PROSITE" id="PS00678">
    <property type="entry name" value="WD_REPEATS_1"/>
    <property type="match status" value="1"/>
</dbReference>
<feature type="domain" description="Homeobox" evidence="16">
    <location>
        <begin position="280"/>
        <end position="340"/>
    </location>
</feature>
<feature type="repeat" description="WD" evidence="12">
    <location>
        <begin position="754"/>
        <end position="795"/>
    </location>
</feature>
<dbReference type="SMART" id="SM00320">
    <property type="entry name" value="WD40"/>
    <property type="match status" value="7"/>
</dbReference>
<evidence type="ECO:0000256" key="15">
    <source>
        <dbReference type="SAM" id="MobiDB-lite"/>
    </source>
</evidence>
<dbReference type="SUPFAM" id="SSF47413">
    <property type="entry name" value="lambda repressor-like DNA-binding domains"/>
    <property type="match status" value="1"/>
</dbReference>
<dbReference type="InterPro" id="IPR001680">
    <property type="entry name" value="WD40_rpt"/>
</dbReference>
<evidence type="ECO:0000256" key="13">
    <source>
        <dbReference type="RuleBase" id="RU000682"/>
    </source>
</evidence>
<dbReference type="InterPro" id="IPR003350">
    <property type="entry name" value="CUT_dom"/>
</dbReference>
<dbReference type="Proteomes" id="UP001159405">
    <property type="component" value="Unassembled WGS sequence"/>
</dbReference>
<dbReference type="Pfam" id="PF00400">
    <property type="entry name" value="WD40"/>
    <property type="match status" value="6"/>
</dbReference>
<feature type="region of interest" description="Disordered" evidence="15">
    <location>
        <begin position="437"/>
        <end position="496"/>
    </location>
</feature>
<dbReference type="InterPro" id="IPR038184">
    <property type="entry name" value="CSTF1_dimer_sf"/>
</dbReference>